<evidence type="ECO:0000256" key="4">
    <source>
        <dbReference type="SAM" id="MobiDB-lite"/>
    </source>
</evidence>
<dbReference type="AlphaFoldDB" id="A0A6J1MLT4"/>
<feature type="compositionally biased region" description="Low complexity" evidence="4">
    <location>
        <begin position="157"/>
        <end position="190"/>
    </location>
</feature>
<dbReference type="PANTHER" id="PTHR15574">
    <property type="entry name" value="WD REPEAT DOMAIN-CONTAINING FAMILY"/>
    <property type="match status" value="1"/>
</dbReference>
<dbReference type="GO" id="GO:0080008">
    <property type="term" value="C:Cul4-RING E3 ubiquitin ligase complex"/>
    <property type="evidence" value="ECO:0007669"/>
    <property type="project" value="TreeGrafter"/>
</dbReference>
<dbReference type="InterPro" id="IPR036322">
    <property type="entry name" value="WD40_repeat_dom_sf"/>
</dbReference>
<evidence type="ECO:0000256" key="3">
    <source>
        <dbReference type="PROSITE-ProRule" id="PRU00221"/>
    </source>
</evidence>
<sequence length="676" mass="75578">MENNSCSEDETKDSPASPKLSSKKLKLNDGSSQDSIKEMASDSKEEKDENVDSGVSADKSESTSSDDRASAPVCLQNNPVDEVNNEIVNVAPSSSNVRAILLNIRHPRRSRFYRKRNNDDRRSSDSDGESSRDSDDLSFEETTEIRPNDSADVDSVTDFSNGSPSSSNSSSTGSSSSTTSSDNSNDSYDSADVIHMRASGATDSDETPWYSRQNNDDENQDKQPPVLSKMQPRHKYQILREVINREMGLTFPCGKTIQNDLMFERKFYASLHAVYRMDKLHSLVKHRGCVNSINFHPEGRLLASGSDDTNVIIWDWAKRAALQTIKTGHKSNVFQSKFLYLNAQSQLNIVTCARDGQVRLLQSPTSGGTPTRRRLASHKRAAHKLHVSAADPHVVVSAGEDGLVIVSDVRVEHTVKNFHLCSFPLYSMAGHPLDKHKLLLAGQDKFVHVYDTRNSTLPVATYCPGHFHDMPAKGLRRKSMMHLTCAVYNHDGTEILGSYNDEDIYLFDVNKDVYNKDSSEVKDGYTHRYSGHRNIATFKGVAFFGPKSEYIVSGSDCSYIYVWEKESEAIVQWMEGDLNGVVNCIETHPRFPVMATSGLDKDVKIWIPKKEKDPDYKGMDKVVRENSFSPRSPLFNDFLPSLYSAWRHDPRTNPDHDSIPPYGGNIEFDGNVCTAV</sequence>
<reference evidence="6" key="1">
    <citation type="submission" date="2025-08" db="UniProtKB">
        <authorList>
            <consortium name="RefSeq"/>
        </authorList>
    </citation>
    <scope>IDENTIFICATION</scope>
</reference>
<dbReference type="InterPro" id="IPR015943">
    <property type="entry name" value="WD40/YVTN_repeat-like_dom_sf"/>
</dbReference>
<evidence type="ECO:0000256" key="2">
    <source>
        <dbReference type="ARBA" id="ARBA00022737"/>
    </source>
</evidence>
<name>A0A6J1MLT4_BICAN</name>
<evidence type="ECO:0000313" key="6">
    <source>
        <dbReference type="RefSeq" id="XP_023933903.2"/>
    </source>
</evidence>
<dbReference type="InterPro" id="IPR045151">
    <property type="entry name" value="DCAF8"/>
</dbReference>
<feature type="compositionally biased region" description="Basic and acidic residues" evidence="4">
    <location>
        <begin position="116"/>
        <end position="135"/>
    </location>
</feature>
<protein>
    <submittedName>
        <fullName evidence="6">DDB1- and CUL4-associated factor 8 isoform X1</fullName>
    </submittedName>
</protein>
<proteinExistence type="predicted"/>
<dbReference type="InterPro" id="IPR001680">
    <property type="entry name" value="WD40_rpt"/>
</dbReference>
<accession>A0A6J1MLT4</accession>
<feature type="region of interest" description="Disordered" evidence="4">
    <location>
        <begin position="1"/>
        <end position="80"/>
    </location>
</feature>
<dbReference type="GeneID" id="112042897"/>
<dbReference type="Proteomes" id="UP001652582">
    <property type="component" value="Chromosome 9"/>
</dbReference>
<dbReference type="KEGG" id="bany:112042897"/>
<organism evidence="5 6">
    <name type="scientific">Bicyclus anynana</name>
    <name type="common">Squinting bush brown butterfly</name>
    <dbReference type="NCBI Taxonomy" id="110368"/>
    <lineage>
        <taxon>Eukaryota</taxon>
        <taxon>Metazoa</taxon>
        <taxon>Ecdysozoa</taxon>
        <taxon>Arthropoda</taxon>
        <taxon>Hexapoda</taxon>
        <taxon>Insecta</taxon>
        <taxon>Pterygota</taxon>
        <taxon>Neoptera</taxon>
        <taxon>Endopterygota</taxon>
        <taxon>Lepidoptera</taxon>
        <taxon>Glossata</taxon>
        <taxon>Ditrysia</taxon>
        <taxon>Papilionoidea</taxon>
        <taxon>Nymphalidae</taxon>
        <taxon>Satyrinae</taxon>
        <taxon>Satyrini</taxon>
        <taxon>Mycalesina</taxon>
        <taxon>Bicyclus</taxon>
    </lineage>
</organism>
<gene>
    <name evidence="6" type="primary">LOC112042897</name>
</gene>
<feature type="repeat" description="WD" evidence="3">
    <location>
        <begin position="283"/>
        <end position="324"/>
    </location>
</feature>
<dbReference type="GO" id="GO:0005737">
    <property type="term" value="C:cytoplasm"/>
    <property type="evidence" value="ECO:0007669"/>
    <property type="project" value="TreeGrafter"/>
</dbReference>
<dbReference type="Gene3D" id="2.130.10.10">
    <property type="entry name" value="YVTN repeat-like/Quinoprotein amine dehydrogenase"/>
    <property type="match status" value="1"/>
</dbReference>
<dbReference type="OrthoDB" id="4869960at2759"/>
<feature type="compositionally biased region" description="Basic and acidic residues" evidence="4">
    <location>
        <begin position="35"/>
        <end position="47"/>
    </location>
</feature>
<dbReference type="RefSeq" id="XP_023933903.2">
    <property type="nucleotide sequence ID" value="XM_024078135.2"/>
</dbReference>
<dbReference type="SUPFAM" id="SSF50978">
    <property type="entry name" value="WD40 repeat-like"/>
    <property type="match status" value="1"/>
</dbReference>
<dbReference type="SMART" id="SM00320">
    <property type="entry name" value="WD40"/>
    <property type="match status" value="7"/>
</dbReference>
<keyword evidence="1 3" id="KW-0853">WD repeat</keyword>
<dbReference type="PANTHER" id="PTHR15574:SF21">
    <property type="entry name" value="DDB1- AND CUL4-ASSOCIATED FACTOR 8"/>
    <property type="match status" value="1"/>
</dbReference>
<feature type="region of interest" description="Disordered" evidence="4">
    <location>
        <begin position="113"/>
        <end position="233"/>
    </location>
</feature>
<keyword evidence="2" id="KW-0677">Repeat</keyword>
<evidence type="ECO:0000256" key="1">
    <source>
        <dbReference type="ARBA" id="ARBA00022574"/>
    </source>
</evidence>
<keyword evidence="5" id="KW-1185">Reference proteome</keyword>
<feature type="compositionally biased region" description="Basic and acidic residues" evidence="4">
    <location>
        <begin position="58"/>
        <end position="69"/>
    </location>
</feature>
<evidence type="ECO:0000313" key="5">
    <source>
        <dbReference type="Proteomes" id="UP001652582"/>
    </source>
</evidence>
<dbReference type="PROSITE" id="PS50082">
    <property type="entry name" value="WD_REPEATS_2"/>
    <property type="match status" value="1"/>
</dbReference>
<dbReference type="PROSITE" id="PS50294">
    <property type="entry name" value="WD_REPEATS_REGION"/>
    <property type="match status" value="1"/>
</dbReference>
<dbReference type="Pfam" id="PF00400">
    <property type="entry name" value="WD40"/>
    <property type="match status" value="3"/>
</dbReference>